<sequence>MKEYRFESKIYASEVGKGGAYIIFPYDIREEFGKGRVKVHAAFDGVEYQGSIVNMGVKNEDGSICYILGLRKDIRKEIKKDIGDTVTVNVVPIE</sequence>
<dbReference type="Pfam" id="PF08922">
    <property type="entry name" value="DUF1905"/>
    <property type="match status" value="1"/>
</dbReference>
<dbReference type="InterPro" id="IPR015018">
    <property type="entry name" value="DUF1905"/>
</dbReference>
<name>A0ABS3HKE8_9ENTE</name>
<proteinExistence type="predicted"/>
<dbReference type="Proteomes" id="UP000664495">
    <property type="component" value="Unassembled WGS sequence"/>
</dbReference>
<keyword evidence="2" id="KW-1185">Reference proteome</keyword>
<evidence type="ECO:0000313" key="2">
    <source>
        <dbReference type="Proteomes" id="UP000664495"/>
    </source>
</evidence>
<dbReference type="RefSeq" id="WP_207109680.1">
    <property type="nucleotide sequence ID" value="NZ_JAFLVR010000043.1"/>
</dbReference>
<comment type="caution">
    <text evidence="1">The sequence shown here is derived from an EMBL/GenBank/DDBJ whole genome shotgun (WGS) entry which is preliminary data.</text>
</comment>
<dbReference type="InterPro" id="IPR037079">
    <property type="entry name" value="AF2212/PG0164-like_sf"/>
</dbReference>
<organism evidence="1 2">
    <name type="scientific">Candidatus Enterococcus murrayae</name>
    <dbReference type="NCBI Taxonomy" id="2815321"/>
    <lineage>
        <taxon>Bacteria</taxon>
        <taxon>Bacillati</taxon>
        <taxon>Bacillota</taxon>
        <taxon>Bacilli</taxon>
        <taxon>Lactobacillales</taxon>
        <taxon>Enterococcaceae</taxon>
        <taxon>Enterococcus</taxon>
    </lineage>
</organism>
<reference evidence="1 2" key="1">
    <citation type="submission" date="2021-03" db="EMBL/GenBank/DDBJ databases">
        <title>Enterococcal diversity collection.</title>
        <authorList>
            <person name="Gilmore M.S."/>
            <person name="Schwartzman J."/>
            <person name="Van Tyne D."/>
            <person name="Martin M."/>
            <person name="Earl A.M."/>
            <person name="Manson A.L."/>
            <person name="Straub T."/>
            <person name="Salamzade R."/>
            <person name="Saavedra J."/>
            <person name="Lebreton F."/>
            <person name="Prichula J."/>
            <person name="Schaufler K."/>
            <person name="Gaca A."/>
            <person name="Sgardioli B."/>
            <person name="Wagenaar J."/>
            <person name="Strong T."/>
        </authorList>
    </citation>
    <scope>NUCLEOTIDE SEQUENCE [LARGE SCALE GENOMIC DNA]</scope>
    <source>
        <strain evidence="1 2">MJM16</strain>
    </source>
</reference>
<accession>A0ABS3HKE8</accession>
<protein>
    <submittedName>
        <fullName evidence="1">DUF1905 domain-containing protein</fullName>
    </submittedName>
</protein>
<gene>
    <name evidence="1" type="ORF">JZO85_16840</name>
</gene>
<dbReference type="SUPFAM" id="SSF141694">
    <property type="entry name" value="AF2212/PG0164-like"/>
    <property type="match status" value="1"/>
</dbReference>
<dbReference type="EMBL" id="JAFLVR010000043">
    <property type="protein sequence ID" value="MBO0453926.1"/>
    <property type="molecule type" value="Genomic_DNA"/>
</dbReference>
<evidence type="ECO:0000313" key="1">
    <source>
        <dbReference type="EMBL" id="MBO0453926.1"/>
    </source>
</evidence>
<dbReference type="Gene3D" id="2.40.30.100">
    <property type="entry name" value="AF2212/PG0164-like"/>
    <property type="match status" value="1"/>
</dbReference>